<sequence>MRFCGISASLRIGELLLVNLRFVYVQVLQEPALLSESIVQLHQVLGRVVLHPIDIWLLWLERLGKLSASVSKLEMSLFLNT</sequence>
<organism evidence="1 2">
    <name type="scientific">Datura stramonium</name>
    <name type="common">Jimsonweed</name>
    <name type="synonym">Common thornapple</name>
    <dbReference type="NCBI Taxonomy" id="4076"/>
    <lineage>
        <taxon>Eukaryota</taxon>
        <taxon>Viridiplantae</taxon>
        <taxon>Streptophyta</taxon>
        <taxon>Embryophyta</taxon>
        <taxon>Tracheophyta</taxon>
        <taxon>Spermatophyta</taxon>
        <taxon>Magnoliopsida</taxon>
        <taxon>eudicotyledons</taxon>
        <taxon>Gunneridae</taxon>
        <taxon>Pentapetalae</taxon>
        <taxon>asterids</taxon>
        <taxon>lamiids</taxon>
        <taxon>Solanales</taxon>
        <taxon>Solanaceae</taxon>
        <taxon>Solanoideae</taxon>
        <taxon>Datureae</taxon>
        <taxon>Datura</taxon>
    </lineage>
</organism>
<protein>
    <submittedName>
        <fullName evidence="1">Uncharacterized protein</fullName>
    </submittedName>
</protein>
<dbReference type="Proteomes" id="UP000823775">
    <property type="component" value="Unassembled WGS sequence"/>
</dbReference>
<dbReference type="EMBL" id="JACEIK010003489">
    <property type="protein sequence ID" value="MCD9641912.1"/>
    <property type="molecule type" value="Genomic_DNA"/>
</dbReference>
<comment type="caution">
    <text evidence="1">The sequence shown here is derived from an EMBL/GenBank/DDBJ whole genome shotgun (WGS) entry which is preliminary data.</text>
</comment>
<evidence type="ECO:0000313" key="2">
    <source>
        <dbReference type="Proteomes" id="UP000823775"/>
    </source>
</evidence>
<name>A0ABS8V4G0_DATST</name>
<reference evidence="1 2" key="1">
    <citation type="journal article" date="2021" name="BMC Genomics">
        <title>Datura genome reveals duplications of psychoactive alkaloid biosynthetic genes and high mutation rate following tissue culture.</title>
        <authorList>
            <person name="Rajewski A."/>
            <person name="Carter-House D."/>
            <person name="Stajich J."/>
            <person name="Litt A."/>
        </authorList>
    </citation>
    <scope>NUCLEOTIDE SEQUENCE [LARGE SCALE GENOMIC DNA]</scope>
    <source>
        <strain evidence="1">AR-01</strain>
    </source>
</reference>
<keyword evidence="2" id="KW-1185">Reference proteome</keyword>
<evidence type="ECO:0000313" key="1">
    <source>
        <dbReference type="EMBL" id="MCD9641912.1"/>
    </source>
</evidence>
<proteinExistence type="predicted"/>
<gene>
    <name evidence="1" type="ORF">HAX54_028394</name>
</gene>
<accession>A0ABS8V4G0</accession>